<dbReference type="InterPro" id="IPR001647">
    <property type="entry name" value="HTH_TetR"/>
</dbReference>
<evidence type="ECO:0000256" key="3">
    <source>
        <dbReference type="ARBA" id="ARBA00023163"/>
    </source>
</evidence>
<sequence length="180" mass="18822">MGRPRTFDEAEVVRAAAELFARRAYDGVSVDDLVAHLGVHRNSLYKVFGSKRGLYLAALRWHLEHRVRPLLARVRRSSDPAGALEDLAVSPDRGADLDLLLLALAERAPVDPEVAGEVAGVLRDLDAAVAPAPGAAAPSGGAAARPAHPPTATALGLRLRLRAAAGPEGAPSDPVHPPRG</sequence>
<feature type="DNA-binding region" description="H-T-H motif" evidence="4">
    <location>
        <begin position="29"/>
        <end position="48"/>
    </location>
</feature>
<gene>
    <name evidence="7" type="ORF">MW084_19080</name>
</gene>
<dbReference type="PRINTS" id="PR00455">
    <property type="entry name" value="HTHTETR"/>
</dbReference>
<keyword evidence="3" id="KW-0804">Transcription</keyword>
<evidence type="ECO:0000256" key="1">
    <source>
        <dbReference type="ARBA" id="ARBA00023015"/>
    </source>
</evidence>
<dbReference type="PANTHER" id="PTHR47506">
    <property type="entry name" value="TRANSCRIPTIONAL REGULATORY PROTEIN"/>
    <property type="match status" value="1"/>
</dbReference>
<dbReference type="RefSeq" id="WP_029553796.1">
    <property type="nucleotide sequence ID" value="NZ_CP095474.1"/>
</dbReference>
<keyword evidence="2 4" id="KW-0238">DNA-binding</keyword>
<evidence type="ECO:0000259" key="6">
    <source>
        <dbReference type="PROSITE" id="PS50977"/>
    </source>
</evidence>
<organism evidence="7 8">
    <name type="scientific">Streptomyces sudanensis</name>
    <dbReference type="NCBI Taxonomy" id="436397"/>
    <lineage>
        <taxon>Bacteria</taxon>
        <taxon>Bacillati</taxon>
        <taxon>Actinomycetota</taxon>
        <taxon>Actinomycetes</taxon>
        <taxon>Kitasatosporales</taxon>
        <taxon>Streptomycetaceae</taxon>
        <taxon>Streptomyces</taxon>
    </lineage>
</organism>
<evidence type="ECO:0000313" key="8">
    <source>
        <dbReference type="Proteomes" id="UP001056383"/>
    </source>
</evidence>
<dbReference type="PANTHER" id="PTHR47506:SF1">
    <property type="entry name" value="HTH-TYPE TRANSCRIPTIONAL REGULATOR YJDC"/>
    <property type="match status" value="1"/>
</dbReference>
<keyword evidence="8" id="KW-1185">Reference proteome</keyword>
<feature type="region of interest" description="Disordered" evidence="5">
    <location>
        <begin position="133"/>
        <end position="152"/>
    </location>
</feature>
<accession>A0ABY4TFJ3</accession>
<reference evidence="7" key="1">
    <citation type="submission" date="2022-04" db="EMBL/GenBank/DDBJ databases">
        <title>Systematic whole-genome sequencing reveals an unexpected diversity among actinomycetoma pathogens and provides insights into their antibacterial susceptibilities.</title>
        <authorList>
            <person name="Watson A.K."/>
            <person name="Kepplinger B."/>
            <person name="Bakhiet S.M."/>
            <person name="Mhmoud N.A."/>
            <person name="Chapman J."/>
            <person name="Allenby N."/>
            <person name="Mickiewicz K."/>
            <person name="Goodfellow M."/>
            <person name="Fahal A.H."/>
            <person name="Errington J."/>
        </authorList>
    </citation>
    <scope>NUCLEOTIDE SEQUENCE</scope>
    <source>
        <strain evidence="7">SD 504</strain>
    </source>
</reference>
<keyword evidence="1" id="KW-0805">Transcription regulation</keyword>
<dbReference type="Pfam" id="PF00440">
    <property type="entry name" value="TetR_N"/>
    <property type="match status" value="1"/>
</dbReference>
<proteinExistence type="predicted"/>
<evidence type="ECO:0000256" key="5">
    <source>
        <dbReference type="SAM" id="MobiDB-lite"/>
    </source>
</evidence>
<dbReference type="SUPFAM" id="SSF46689">
    <property type="entry name" value="Homeodomain-like"/>
    <property type="match status" value="1"/>
</dbReference>
<dbReference type="EMBL" id="CP095474">
    <property type="protein sequence ID" value="URN17697.1"/>
    <property type="molecule type" value="Genomic_DNA"/>
</dbReference>
<evidence type="ECO:0000313" key="7">
    <source>
        <dbReference type="EMBL" id="URN17697.1"/>
    </source>
</evidence>
<name>A0ABY4TFJ3_9ACTN</name>
<dbReference type="Proteomes" id="UP001056383">
    <property type="component" value="Chromosome"/>
</dbReference>
<dbReference type="InterPro" id="IPR009057">
    <property type="entry name" value="Homeodomain-like_sf"/>
</dbReference>
<feature type="domain" description="HTH tetR-type" evidence="6">
    <location>
        <begin position="6"/>
        <end position="66"/>
    </location>
</feature>
<dbReference type="Gene3D" id="1.10.10.60">
    <property type="entry name" value="Homeodomain-like"/>
    <property type="match status" value="1"/>
</dbReference>
<dbReference type="PROSITE" id="PS50977">
    <property type="entry name" value="HTH_TETR_2"/>
    <property type="match status" value="1"/>
</dbReference>
<protein>
    <submittedName>
        <fullName evidence="7">TetR/AcrR family transcriptional regulator</fullName>
    </submittedName>
</protein>
<evidence type="ECO:0000256" key="2">
    <source>
        <dbReference type="ARBA" id="ARBA00023125"/>
    </source>
</evidence>
<evidence type="ECO:0000256" key="4">
    <source>
        <dbReference type="PROSITE-ProRule" id="PRU00335"/>
    </source>
</evidence>